<comment type="similarity">
    <text evidence="1">Belongs to the heat shock protein 90 family.</text>
</comment>
<dbReference type="Pfam" id="PF00183">
    <property type="entry name" value="HSP90"/>
    <property type="match status" value="1"/>
</dbReference>
<dbReference type="CDD" id="cd16927">
    <property type="entry name" value="HATPase_Hsp90-like"/>
    <property type="match status" value="1"/>
</dbReference>
<dbReference type="Gene3D" id="1.20.120.790">
    <property type="entry name" value="Heat shock protein 90, C-terminal domain"/>
    <property type="match status" value="1"/>
</dbReference>
<reference evidence="7" key="2">
    <citation type="journal article" date="2021" name="PeerJ">
        <title>Extensive microbial diversity within the chicken gut microbiome revealed by metagenomics and culture.</title>
        <authorList>
            <person name="Gilroy R."/>
            <person name="Ravi A."/>
            <person name="Getino M."/>
            <person name="Pursley I."/>
            <person name="Horton D.L."/>
            <person name="Alikhan N.F."/>
            <person name="Baker D."/>
            <person name="Gharbi K."/>
            <person name="Hall N."/>
            <person name="Watson M."/>
            <person name="Adriaenssens E.M."/>
            <person name="Foster-Nyarko E."/>
            <person name="Jarju S."/>
            <person name="Secka A."/>
            <person name="Antonio M."/>
            <person name="Oren A."/>
            <person name="Chaudhuri R.R."/>
            <person name="La Ragione R."/>
            <person name="Hildebrand F."/>
            <person name="Pallen M.J."/>
        </authorList>
    </citation>
    <scope>NUCLEOTIDE SEQUENCE</scope>
    <source>
        <strain evidence="7">CHK180-2868</strain>
    </source>
</reference>
<sequence length="668" mass="77200">MAKSGSLSINSENIFPIIKKWLYSDHDIFYRELVSNACDAITKLKKLSLLGEYEEPEGNEYKVQITVNPKDKTIRVEDNGLGMTEEEVDEYINQIAFSGAQDFLNKYKDKANEDQIIGHFGLGFYSAFMVADKVTIDTLSYKEGAKPVHWESDGGAEFTMTDGDRESIGTVITLYLNDDSTEFANEYRAREVLEKYCSFMPVEIYLKDETAEPQYDTIEKDELTEKDTIVETIVEEAKTEEREKEDGTKETVEVSPAKEKYKILRRPEPVNDTHPLWNKHPNECTEEEYKDFYRKVFRDFKEPLFWIHLNMDYPFNLKGILYFPKINMEYESIEGTIKLYNSQVFIADNIKEVIPEFLMLLKGVIDCPDLPLNVSRSALQNDGFVKKISDYITKKVADKLSGMCKTDRETYEKYWDDISPFIKFGCLKDEKFAEKMNDYILFKNLDGKYLTLKDCLEENKEKHENQVFYVTDEKEQSQYINMFKEAGLDAVILPHAIDSPFINYLEQKNEGVKFLRIDADINDTFKENKELDEAAKEQEKKDAEALAEVFKKAIGNDKLEVKVERLKNEGLASMITVSEESRRMQDMMKMYSVYGGGEDLFPSSETLVLNANNSLVKYVLAHKDEEKTGILCEQLYDLAKLAHGSLSPERMTKFIARSSEIMKEEYGA</sequence>
<dbReference type="PIRSF" id="PIRSF002583">
    <property type="entry name" value="Hsp90"/>
    <property type="match status" value="1"/>
</dbReference>
<accession>A0A9D1D695</accession>
<comment type="caution">
    <text evidence="7">The sequence shown here is derived from an EMBL/GenBank/DDBJ whole genome shotgun (WGS) entry which is preliminary data.</text>
</comment>
<dbReference type="SUPFAM" id="SSF110942">
    <property type="entry name" value="HSP90 C-terminal domain"/>
    <property type="match status" value="1"/>
</dbReference>
<evidence type="ECO:0000256" key="2">
    <source>
        <dbReference type="ARBA" id="ARBA00022741"/>
    </source>
</evidence>
<dbReference type="SUPFAM" id="SSF55874">
    <property type="entry name" value="ATPase domain of HSP90 chaperone/DNA topoisomerase II/histidine kinase"/>
    <property type="match status" value="1"/>
</dbReference>
<dbReference type="InterPro" id="IPR001404">
    <property type="entry name" value="Hsp90_fam"/>
</dbReference>
<dbReference type="Pfam" id="PF13589">
    <property type="entry name" value="HATPase_c_3"/>
    <property type="match status" value="1"/>
</dbReference>
<feature type="coiled-coil region" evidence="6">
    <location>
        <begin position="521"/>
        <end position="548"/>
    </location>
</feature>
<dbReference type="GO" id="GO:0016887">
    <property type="term" value="F:ATP hydrolysis activity"/>
    <property type="evidence" value="ECO:0007669"/>
    <property type="project" value="InterPro"/>
</dbReference>
<dbReference type="EMBL" id="DVGC01000054">
    <property type="protein sequence ID" value="HIR06148.1"/>
    <property type="molecule type" value="Genomic_DNA"/>
</dbReference>
<dbReference type="PANTHER" id="PTHR11528">
    <property type="entry name" value="HEAT SHOCK PROTEIN 90 FAMILY MEMBER"/>
    <property type="match status" value="1"/>
</dbReference>
<feature type="binding site" evidence="5">
    <location>
        <position position="376"/>
    </location>
    <ligand>
        <name>ATP</name>
        <dbReference type="ChEBI" id="CHEBI:30616"/>
    </ligand>
</feature>
<evidence type="ECO:0000256" key="1">
    <source>
        <dbReference type="ARBA" id="ARBA00008239"/>
    </source>
</evidence>
<evidence type="ECO:0000256" key="4">
    <source>
        <dbReference type="ARBA" id="ARBA00023186"/>
    </source>
</evidence>
<dbReference type="AlphaFoldDB" id="A0A9D1D695"/>
<evidence type="ECO:0000256" key="6">
    <source>
        <dbReference type="SAM" id="Coils"/>
    </source>
</evidence>
<keyword evidence="2 5" id="KW-0547">Nucleotide-binding</keyword>
<evidence type="ECO:0000313" key="8">
    <source>
        <dbReference type="Proteomes" id="UP000824250"/>
    </source>
</evidence>
<dbReference type="Gene3D" id="3.30.230.80">
    <property type="match status" value="1"/>
</dbReference>
<dbReference type="GO" id="GO:0005524">
    <property type="term" value="F:ATP binding"/>
    <property type="evidence" value="ECO:0007669"/>
    <property type="project" value="UniProtKB-KW"/>
</dbReference>
<dbReference type="GO" id="GO:0140662">
    <property type="term" value="F:ATP-dependent protein folding chaperone"/>
    <property type="evidence" value="ECO:0007669"/>
    <property type="project" value="InterPro"/>
</dbReference>
<evidence type="ECO:0000313" key="7">
    <source>
        <dbReference type="EMBL" id="HIR06148.1"/>
    </source>
</evidence>
<dbReference type="FunFam" id="3.30.565.10:FF:000076">
    <property type="entry name" value="Molecular chaperone HtpG"/>
    <property type="match status" value="1"/>
</dbReference>
<dbReference type="InterPro" id="IPR037196">
    <property type="entry name" value="HSP90_C"/>
</dbReference>
<organism evidence="7 8">
    <name type="scientific">Candidatus Copromonas faecavium</name>
    <name type="common">nom. illeg.</name>
    <dbReference type="NCBI Taxonomy" id="2840740"/>
    <lineage>
        <taxon>Bacteria</taxon>
        <taxon>Bacillati</taxon>
        <taxon>Bacillota</taxon>
        <taxon>Clostridia</taxon>
        <taxon>Lachnospirales</taxon>
        <taxon>Lachnospiraceae</taxon>
        <taxon>Candidatus Copromonas (nom. illeg.)</taxon>
    </lineage>
</organism>
<keyword evidence="3 5" id="KW-0067">ATP-binding</keyword>
<dbReference type="Proteomes" id="UP000824250">
    <property type="component" value="Unassembled WGS sequence"/>
</dbReference>
<feature type="binding site" evidence="5">
    <location>
        <begin position="98"/>
        <end position="99"/>
    </location>
    <ligand>
        <name>ATP</name>
        <dbReference type="ChEBI" id="CHEBI:30616"/>
    </ligand>
</feature>
<evidence type="ECO:0000256" key="3">
    <source>
        <dbReference type="ARBA" id="ARBA00022840"/>
    </source>
</evidence>
<evidence type="ECO:0000256" key="5">
    <source>
        <dbReference type="PIRSR" id="PIRSR002583-1"/>
    </source>
</evidence>
<dbReference type="InterPro" id="IPR036890">
    <property type="entry name" value="HATPase_C_sf"/>
</dbReference>
<gene>
    <name evidence="7" type="primary">htpG</name>
    <name evidence="7" type="ORF">IAB28_09330</name>
</gene>
<keyword evidence="4" id="KW-0143">Chaperone</keyword>
<feature type="binding site" evidence="5">
    <location>
        <position position="170"/>
    </location>
    <ligand>
        <name>ATP</name>
        <dbReference type="ChEBI" id="CHEBI:30616"/>
    </ligand>
</feature>
<dbReference type="InterPro" id="IPR020575">
    <property type="entry name" value="Hsp90_N"/>
</dbReference>
<dbReference type="SUPFAM" id="SSF54211">
    <property type="entry name" value="Ribosomal protein S5 domain 2-like"/>
    <property type="match status" value="1"/>
</dbReference>
<dbReference type="Gene3D" id="3.40.50.11260">
    <property type="match status" value="1"/>
</dbReference>
<name>A0A9D1D695_9FIRM</name>
<proteinExistence type="inferred from homology"/>
<feature type="binding site" evidence="5">
    <location>
        <position position="36"/>
    </location>
    <ligand>
        <name>ATP</name>
        <dbReference type="ChEBI" id="CHEBI:30616"/>
    </ligand>
</feature>
<dbReference type="PRINTS" id="PR00775">
    <property type="entry name" value="HEATSHOCK90"/>
</dbReference>
<feature type="binding site" evidence="5">
    <location>
        <position position="78"/>
    </location>
    <ligand>
        <name>ATP</name>
        <dbReference type="ChEBI" id="CHEBI:30616"/>
    </ligand>
</feature>
<reference evidence="7" key="1">
    <citation type="submission" date="2020-10" db="EMBL/GenBank/DDBJ databases">
        <authorList>
            <person name="Gilroy R."/>
        </authorList>
    </citation>
    <scope>NUCLEOTIDE SEQUENCE</scope>
    <source>
        <strain evidence="7">CHK180-2868</strain>
    </source>
</reference>
<feature type="binding site" evidence="5">
    <location>
        <position position="83"/>
    </location>
    <ligand>
        <name>ATP</name>
        <dbReference type="ChEBI" id="CHEBI:30616"/>
    </ligand>
</feature>
<feature type="binding site" evidence="5">
    <location>
        <position position="32"/>
    </location>
    <ligand>
        <name>ATP</name>
        <dbReference type="ChEBI" id="CHEBI:30616"/>
    </ligand>
</feature>
<keyword evidence="6" id="KW-0175">Coiled coil</keyword>
<dbReference type="NCBIfam" id="NF003555">
    <property type="entry name" value="PRK05218.1"/>
    <property type="match status" value="1"/>
</dbReference>
<dbReference type="Gene3D" id="3.30.565.10">
    <property type="entry name" value="Histidine kinase-like ATPase, C-terminal domain"/>
    <property type="match status" value="1"/>
</dbReference>
<protein>
    <submittedName>
        <fullName evidence="7">Molecular chaperone HtpG</fullName>
    </submittedName>
</protein>
<dbReference type="InterPro" id="IPR020568">
    <property type="entry name" value="Ribosomal_Su5_D2-typ_SF"/>
</dbReference>
<dbReference type="GO" id="GO:0051082">
    <property type="term" value="F:unfolded protein binding"/>
    <property type="evidence" value="ECO:0007669"/>
    <property type="project" value="InterPro"/>
</dbReference>